<dbReference type="GO" id="GO:0004672">
    <property type="term" value="F:protein kinase activity"/>
    <property type="evidence" value="ECO:0007669"/>
    <property type="project" value="InterPro"/>
</dbReference>
<feature type="repeat" description="TPR" evidence="3">
    <location>
        <begin position="534"/>
        <end position="567"/>
    </location>
</feature>
<dbReference type="Proteomes" id="UP000271624">
    <property type="component" value="Unassembled WGS sequence"/>
</dbReference>
<sequence length="722" mass="82534">MTQYRDSKGQSILLTKKLTSGGEGEVWQTNRSGYLAKFYCSPDAERVKKLQLMLANPPEDPTRSQNHISIAWVQELLIDLQGNCVGFLMPIINQAKELPYVYSPQHRLNYAPRFNWYYLNATAYNVALIASAIHAKGYIIGDMNPKNFLVNDKGLVSIIDTDSFQVTDAKTGIVYRCNVALEGFTPPELLNKELSSLNQTRYHDRFRLAVIIHHLLFGYHPFMGKWVGHGDQLEQNELIRQGFWLYSQNSPLQPTQNTIPLNVVHPEIQKLFLKCFNDGHISPRLRPTAQDWCNALRIALSDLTACRKVANHSYSKVYGKCYWCEREHQLGIDIFPHVANAVTPPQAKQQSQQGPQTLNIPANGATMFTPTSSKGQSQLKQNHKLQAPITIAQKGEDWKIVLKILGIGSFITAAIPIIHSFFFTVKVNDYKYLTQNNSNQITQESTETPKKSVDSNTSPVYYQQGIEHYQKGNYYEAINSLNLALTETPHLSDNINQYLTESHLAQGIIEAKNGRHIVAIDNYNQAININSKHAETYYQKALAYRDMQKYADAIINYNKAIDLNPQNSYYYNSRGVIYYNLDKFNLALENFNKAIEINSNIIYFYSNRGRTNYQLKNYQAAIDDFTKTITEESKDGYYYNLRGFAYFQLDKLEAAINDFNKAIEINSKEPTFYTNRSGIYEQQGNISAAINDLEKAATLYLQQGNKQEYTKRINKIQILKSK</sequence>
<dbReference type="PANTHER" id="PTHR44858:SF1">
    <property type="entry name" value="UDP-N-ACETYLGLUCOSAMINE--PEPTIDE N-ACETYLGLUCOSAMINYLTRANSFERASE SPINDLY-RELATED"/>
    <property type="match status" value="1"/>
</dbReference>
<evidence type="ECO:0000313" key="5">
    <source>
        <dbReference type="EMBL" id="RUT07142.1"/>
    </source>
</evidence>
<feature type="repeat" description="TPR" evidence="3">
    <location>
        <begin position="568"/>
        <end position="601"/>
    </location>
</feature>
<keyword evidence="2 3" id="KW-0802">TPR repeat</keyword>
<dbReference type="SUPFAM" id="SSF48452">
    <property type="entry name" value="TPR-like"/>
    <property type="match status" value="1"/>
</dbReference>
<dbReference type="PROSITE" id="PS50005">
    <property type="entry name" value="TPR"/>
    <property type="match status" value="5"/>
</dbReference>
<dbReference type="InterPro" id="IPR011009">
    <property type="entry name" value="Kinase-like_dom_sf"/>
</dbReference>
<feature type="repeat" description="TPR" evidence="3">
    <location>
        <begin position="602"/>
        <end position="635"/>
    </location>
</feature>
<dbReference type="Pfam" id="PF13181">
    <property type="entry name" value="TPR_8"/>
    <property type="match status" value="1"/>
</dbReference>
<dbReference type="InterPro" id="IPR019734">
    <property type="entry name" value="TPR_rpt"/>
</dbReference>
<evidence type="ECO:0000259" key="4">
    <source>
        <dbReference type="PROSITE" id="PS50011"/>
    </source>
</evidence>
<dbReference type="InterPro" id="IPR050498">
    <property type="entry name" value="Ycf3"/>
</dbReference>
<dbReference type="Gene3D" id="1.10.510.10">
    <property type="entry name" value="Transferase(Phosphotransferase) domain 1"/>
    <property type="match status" value="1"/>
</dbReference>
<comment type="caution">
    <text evidence="5">The sequence shown here is derived from an EMBL/GenBank/DDBJ whole genome shotgun (WGS) entry which is preliminary data.</text>
</comment>
<dbReference type="SUPFAM" id="SSF56112">
    <property type="entry name" value="Protein kinase-like (PK-like)"/>
    <property type="match status" value="1"/>
</dbReference>
<proteinExistence type="predicted"/>
<dbReference type="SMART" id="SM00028">
    <property type="entry name" value="TPR"/>
    <property type="match status" value="7"/>
</dbReference>
<dbReference type="Gene3D" id="1.25.40.10">
    <property type="entry name" value="Tetratricopeptide repeat domain"/>
    <property type="match status" value="3"/>
</dbReference>
<evidence type="ECO:0000256" key="1">
    <source>
        <dbReference type="ARBA" id="ARBA00022737"/>
    </source>
</evidence>
<reference evidence="5" key="2">
    <citation type="journal article" date="2019" name="Genome Biol. Evol.">
        <title>Day and night: Metabolic profiles and evolutionary relationships of six axenic non-marine cyanobacteria.</title>
        <authorList>
            <person name="Will S.E."/>
            <person name="Henke P."/>
            <person name="Boedeker C."/>
            <person name="Huang S."/>
            <person name="Brinkmann H."/>
            <person name="Rohde M."/>
            <person name="Jarek M."/>
            <person name="Friedl T."/>
            <person name="Seufert S."/>
            <person name="Schumacher M."/>
            <person name="Overmann J."/>
            <person name="Neumann-Schaal M."/>
            <person name="Petersen J."/>
        </authorList>
    </citation>
    <scope>NUCLEOTIDE SEQUENCE [LARGE SCALE GENOMIC DNA]</scope>
    <source>
        <strain evidence="5">PCC 7102</strain>
    </source>
</reference>
<name>A0A433VM76_9CYAN</name>
<evidence type="ECO:0000256" key="2">
    <source>
        <dbReference type="ARBA" id="ARBA00022803"/>
    </source>
</evidence>
<dbReference type="Pfam" id="PF13414">
    <property type="entry name" value="TPR_11"/>
    <property type="match status" value="2"/>
</dbReference>
<keyword evidence="1" id="KW-0677">Repeat</keyword>
<dbReference type="EMBL" id="RSCL01000005">
    <property type="protein sequence ID" value="RUT07142.1"/>
    <property type="molecule type" value="Genomic_DNA"/>
</dbReference>
<dbReference type="PROSITE" id="PS50011">
    <property type="entry name" value="PROTEIN_KINASE_DOM"/>
    <property type="match status" value="1"/>
</dbReference>
<dbReference type="PANTHER" id="PTHR44858">
    <property type="entry name" value="TETRATRICOPEPTIDE REPEAT PROTEIN 6"/>
    <property type="match status" value="1"/>
</dbReference>
<dbReference type="AlphaFoldDB" id="A0A433VM76"/>
<dbReference type="GO" id="GO:0005524">
    <property type="term" value="F:ATP binding"/>
    <property type="evidence" value="ECO:0007669"/>
    <property type="project" value="InterPro"/>
</dbReference>
<dbReference type="OrthoDB" id="5782056at2"/>
<dbReference type="RefSeq" id="WP_127080982.1">
    <property type="nucleotide sequence ID" value="NZ_RSCL01000005.1"/>
</dbReference>
<feature type="domain" description="Protein kinase" evidence="4">
    <location>
        <begin position="12"/>
        <end position="300"/>
    </location>
</feature>
<dbReference type="GO" id="GO:0009279">
    <property type="term" value="C:cell outer membrane"/>
    <property type="evidence" value="ECO:0007669"/>
    <property type="project" value="TreeGrafter"/>
</dbReference>
<dbReference type="InterPro" id="IPR000719">
    <property type="entry name" value="Prot_kinase_dom"/>
</dbReference>
<organism evidence="5 6">
    <name type="scientific">Dulcicalothrix desertica PCC 7102</name>
    <dbReference type="NCBI Taxonomy" id="232991"/>
    <lineage>
        <taxon>Bacteria</taxon>
        <taxon>Bacillati</taxon>
        <taxon>Cyanobacteriota</taxon>
        <taxon>Cyanophyceae</taxon>
        <taxon>Nostocales</taxon>
        <taxon>Calotrichaceae</taxon>
        <taxon>Dulcicalothrix</taxon>
    </lineage>
</organism>
<keyword evidence="6" id="KW-1185">Reference proteome</keyword>
<gene>
    <name evidence="5" type="ORF">DSM106972_024030</name>
</gene>
<dbReference type="GO" id="GO:0046813">
    <property type="term" value="P:receptor-mediated virion attachment to host cell"/>
    <property type="evidence" value="ECO:0007669"/>
    <property type="project" value="TreeGrafter"/>
</dbReference>
<evidence type="ECO:0000256" key="3">
    <source>
        <dbReference type="PROSITE-ProRule" id="PRU00339"/>
    </source>
</evidence>
<dbReference type="PROSITE" id="PS50293">
    <property type="entry name" value="TPR_REGION"/>
    <property type="match status" value="1"/>
</dbReference>
<reference evidence="5" key="1">
    <citation type="submission" date="2018-12" db="EMBL/GenBank/DDBJ databases">
        <authorList>
            <person name="Will S."/>
            <person name="Neumann-Schaal M."/>
            <person name="Henke P."/>
        </authorList>
    </citation>
    <scope>NUCLEOTIDE SEQUENCE</scope>
    <source>
        <strain evidence="5">PCC 7102</strain>
    </source>
</reference>
<protein>
    <recommendedName>
        <fullName evidence="4">Protein kinase domain-containing protein</fullName>
    </recommendedName>
</protein>
<accession>A0A433VM76</accession>
<feature type="repeat" description="TPR" evidence="3">
    <location>
        <begin position="636"/>
        <end position="669"/>
    </location>
</feature>
<dbReference type="Pfam" id="PF00069">
    <property type="entry name" value="Pkinase"/>
    <property type="match status" value="1"/>
</dbReference>
<evidence type="ECO:0000313" key="6">
    <source>
        <dbReference type="Proteomes" id="UP000271624"/>
    </source>
</evidence>
<feature type="repeat" description="TPR" evidence="3">
    <location>
        <begin position="458"/>
        <end position="491"/>
    </location>
</feature>
<dbReference type="InterPro" id="IPR011990">
    <property type="entry name" value="TPR-like_helical_dom_sf"/>
</dbReference>